<dbReference type="RefSeq" id="WP_215583551.1">
    <property type="nucleotide sequence ID" value="NZ_CP073754.1"/>
</dbReference>
<dbReference type="InterPro" id="IPR041532">
    <property type="entry name" value="RlmI-like_PUA"/>
</dbReference>
<dbReference type="Gene3D" id="3.30.750.80">
    <property type="entry name" value="RNA methyltransferase domain (HRMD) like"/>
    <property type="match status" value="1"/>
</dbReference>
<dbReference type="InterPro" id="IPR029063">
    <property type="entry name" value="SAM-dependent_MTases_sf"/>
</dbReference>
<evidence type="ECO:0000259" key="9">
    <source>
        <dbReference type="Pfam" id="PF17785"/>
    </source>
</evidence>
<dbReference type="CDD" id="cd21153">
    <property type="entry name" value="PUA_RlmI"/>
    <property type="match status" value="1"/>
</dbReference>
<accession>A0A975MPX5</accession>
<dbReference type="Proteomes" id="UP000676649">
    <property type="component" value="Chromosome"/>
</dbReference>
<dbReference type="InterPro" id="IPR019614">
    <property type="entry name" value="SAM-dep_methyl-trfase"/>
</dbReference>
<reference evidence="10" key="1">
    <citation type="submission" date="2021-04" db="EMBL/GenBank/DDBJ databases">
        <title>Draft genome sequence data of methanotrophic Methylovulum sp. strain S1L and Methylomonas sp. strain S2AM isolated from boreal lake water columns.</title>
        <authorList>
            <person name="Rissanen A.J."/>
            <person name="Mangayil R."/>
            <person name="Svenning M.M."/>
            <person name="Khanongnuch R."/>
        </authorList>
    </citation>
    <scope>NUCLEOTIDE SEQUENCE</scope>
    <source>
        <strain evidence="10">S2AM</strain>
    </source>
</reference>
<dbReference type="InterPro" id="IPR036974">
    <property type="entry name" value="PUA_sf"/>
</dbReference>
<evidence type="ECO:0000256" key="5">
    <source>
        <dbReference type="ARBA" id="ARBA00022679"/>
    </source>
</evidence>
<feature type="domain" description="S-adenosylmethionine-dependent methyltransferase" evidence="8">
    <location>
        <begin position="177"/>
        <end position="347"/>
    </location>
</feature>
<dbReference type="KEGG" id="mpad:KEF85_04645"/>
<name>A0A975MPX5_9GAMM</name>
<dbReference type="PANTHER" id="PTHR42873:SF1">
    <property type="entry name" value="S-ADENOSYLMETHIONINE-DEPENDENT METHYLTRANSFERASE DOMAIN-CONTAINING PROTEIN"/>
    <property type="match status" value="1"/>
</dbReference>
<evidence type="ECO:0000256" key="4">
    <source>
        <dbReference type="ARBA" id="ARBA00022603"/>
    </source>
</evidence>
<evidence type="ECO:0000259" key="8">
    <source>
        <dbReference type="Pfam" id="PF10672"/>
    </source>
</evidence>
<keyword evidence="6" id="KW-0949">S-adenosyl-L-methionine</keyword>
<organism evidence="10 11">
    <name type="scientific">Methylomonas paludis</name>
    <dbReference type="NCBI Taxonomy" id="1173101"/>
    <lineage>
        <taxon>Bacteria</taxon>
        <taxon>Pseudomonadati</taxon>
        <taxon>Pseudomonadota</taxon>
        <taxon>Gammaproteobacteria</taxon>
        <taxon>Methylococcales</taxon>
        <taxon>Methylococcaceae</taxon>
        <taxon>Methylomonas</taxon>
    </lineage>
</organism>
<dbReference type="GO" id="GO:0032259">
    <property type="term" value="P:methylation"/>
    <property type="evidence" value="ECO:0007669"/>
    <property type="project" value="UniProtKB-KW"/>
</dbReference>
<dbReference type="SUPFAM" id="SSF53335">
    <property type="entry name" value="S-adenosyl-L-methionine-dependent methyltransferases"/>
    <property type="match status" value="1"/>
</dbReference>
<keyword evidence="2" id="KW-0963">Cytoplasm</keyword>
<evidence type="ECO:0000256" key="1">
    <source>
        <dbReference type="ARBA" id="ARBA00004496"/>
    </source>
</evidence>
<sequence>MSYPQLFLQKHEDKRLRQGHLWVFSNEVDTGRSPLSQFAPGDLVSVHDHAGKALGVAYVNPNALICARLLSRKPAAAIGEKFFTARLSAALELRQRLFEQPYYRLVFAESDGLPGLVIDRFGQVLSVQITTAGMEKHKDLLIDILLKLLNPTAILLKNDTSQRQLENLSLEPVLAYGDLADTLEIIENNCRFHINVADGQKTGWFYDHRLGRAQFAQWAQGLKVLDLFSYAGGWGIPAAVAGAVEVTCVDSSESALALAGQSAVLNGVQDKMQFIKADVFEFLKQQVEQNQRYDAVVLDPPALIKRKKDFKAGYEAYRRLNHLALQVLNNQGLLVSASCSHHLSRDNLHEILRSSARHIDRHLVILATGGQGPDHPIHPALPESEYLKTYFCAVSSRF</sequence>
<dbReference type="AlphaFoldDB" id="A0A975MPX5"/>
<feature type="domain" description="RlmI-like PUA" evidence="9">
    <location>
        <begin position="7"/>
        <end position="72"/>
    </location>
</feature>
<proteinExistence type="inferred from homology"/>
<dbReference type="GO" id="GO:0005737">
    <property type="term" value="C:cytoplasm"/>
    <property type="evidence" value="ECO:0007669"/>
    <property type="project" value="UniProtKB-SubCell"/>
</dbReference>
<dbReference type="InterPro" id="IPR015947">
    <property type="entry name" value="PUA-like_sf"/>
</dbReference>
<dbReference type="Pfam" id="PF10672">
    <property type="entry name" value="Methyltrans_SAM"/>
    <property type="match status" value="1"/>
</dbReference>
<dbReference type="CDD" id="cd11572">
    <property type="entry name" value="RlmI_M_like"/>
    <property type="match status" value="1"/>
</dbReference>
<keyword evidence="5" id="KW-0808">Transferase</keyword>
<comment type="similarity">
    <text evidence="7">Belongs to the methyltransferase superfamily. RlmI family.</text>
</comment>
<protein>
    <submittedName>
        <fullName evidence="10">Class I SAM-dependent rRNA methyltransferase</fullName>
    </submittedName>
</protein>
<evidence type="ECO:0000256" key="6">
    <source>
        <dbReference type="ARBA" id="ARBA00022691"/>
    </source>
</evidence>
<keyword evidence="4 10" id="KW-0489">Methyltransferase</keyword>
<dbReference type="EMBL" id="CP073754">
    <property type="protein sequence ID" value="QWF71770.1"/>
    <property type="molecule type" value="Genomic_DNA"/>
</dbReference>
<dbReference type="GO" id="GO:0008168">
    <property type="term" value="F:methyltransferase activity"/>
    <property type="evidence" value="ECO:0007669"/>
    <property type="project" value="UniProtKB-KW"/>
</dbReference>
<keyword evidence="3" id="KW-0698">rRNA processing</keyword>
<dbReference type="CDD" id="cd02440">
    <property type="entry name" value="AdoMet_MTases"/>
    <property type="match status" value="1"/>
</dbReference>
<dbReference type="GO" id="GO:0006364">
    <property type="term" value="P:rRNA processing"/>
    <property type="evidence" value="ECO:0007669"/>
    <property type="project" value="UniProtKB-KW"/>
</dbReference>
<evidence type="ECO:0000256" key="7">
    <source>
        <dbReference type="ARBA" id="ARBA00038091"/>
    </source>
</evidence>
<evidence type="ECO:0000256" key="2">
    <source>
        <dbReference type="ARBA" id="ARBA00022490"/>
    </source>
</evidence>
<dbReference type="SUPFAM" id="SSF88697">
    <property type="entry name" value="PUA domain-like"/>
    <property type="match status" value="1"/>
</dbReference>
<comment type="subcellular location">
    <subcellularLocation>
        <location evidence="1">Cytoplasm</location>
    </subcellularLocation>
</comment>
<dbReference type="Pfam" id="PF17785">
    <property type="entry name" value="PUA_3"/>
    <property type="match status" value="1"/>
</dbReference>
<dbReference type="Gene3D" id="2.30.130.10">
    <property type="entry name" value="PUA domain"/>
    <property type="match status" value="1"/>
</dbReference>
<evidence type="ECO:0000256" key="3">
    <source>
        <dbReference type="ARBA" id="ARBA00022552"/>
    </source>
</evidence>
<evidence type="ECO:0000313" key="10">
    <source>
        <dbReference type="EMBL" id="QWF71770.1"/>
    </source>
</evidence>
<evidence type="ECO:0000313" key="11">
    <source>
        <dbReference type="Proteomes" id="UP000676649"/>
    </source>
</evidence>
<gene>
    <name evidence="10" type="ORF">KEF85_04645</name>
</gene>
<dbReference type="PANTHER" id="PTHR42873">
    <property type="entry name" value="RIBOSOMAL RNA LARGE SUBUNIT METHYLTRANSFERASE"/>
    <property type="match status" value="1"/>
</dbReference>
<dbReference type="GO" id="GO:0003723">
    <property type="term" value="F:RNA binding"/>
    <property type="evidence" value="ECO:0007669"/>
    <property type="project" value="InterPro"/>
</dbReference>
<dbReference type="PROSITE" id="PS50890">
    <property type="entry name" value="PUA"/>
    <property type="match status" value="1"/>
</dbReference>
<keyword evidence="11" id="KW-1185">Reference proteome</keyword>
<dbReference type="Gene3D" id="3.40.50.150">
    <property type="entry name" value="Vaccinia Virus protein VP39"/>
    <property type="match status" value="1"/>
</dbReference>